<name>A0ABQ1PBL0_9GAMM</name>
<evidence type="ECO:0000313" key="2">
    <source>
        <dbReference type="EMBL" id="GGC93734.1"/>
    </source>
</evidence>
<feature type="transmembrane region" description="Helical" evidence="1">
    <location>
        <begin position="151"/>
        <end position="168"/>
    </location>
</feature>
<organism evidence="2 3">
    <name type="scientific">Halopseudomonas salina</name>
    <dbReference type="NCBI Taxonomy" id="1323744"/>
    <lineage>
        <taxon>Bacteria</taxon>
        <taxon>Pseudomonadati</taxon>
        <taxon>Pseudomonadota</taxon>
        <taxon>Gammaproteobacteria</taxon>
        <taxon>Pseudomonadales</taxon>
        <taxon>Pseudomonadaceae</taxon>
        <taxon>Halopseudomonas</taxon>
    </lineage>
</organism>
<dbReference type="PIRSF" id="PIRSF038991">
    <property type="entry name" value="Protein_AbrB"/>
    <property type="match status" value="1"/>
</dbReference>
<gene>
    <name evidence="2" type="ORF">GCM10007418_11580</name>
</gene>
<proteinExistence type="predicted"/>
<feature type="transmembrane region" description="Helical" evidence="1">
    <location>
        <begin position="12"/>
        <end position="30"/>
    </location>
</feature>
<feature type="transmembrane region" description="Helical" evidence="1">
    <location>
        <begin position="87"/>
        <end position="109"/>
    </location>
</feature>
<dbReference type="Pfam" id="PF05145">
    <property type="entry name" value="AbrB"/>
    <property type="match status" value="1"/>
</dbReference>
<feature type="transmembrane region" description="Helical" evidence="1">
    <location>
        <begin position="313"/>
        <end position="333"/>
    </location>
</feature>
<dbReference type="PANTHER" id="PTHR38457:SF1">
    <property type="entry name" value="REGULATOR ABRB-RELATED"/>
    <property type="match status" value="1"/>
</dbReference>
<dbReference type="RefSeq" id="WP_150276370.1">
    <property type="nucleotide sequence ID" value="NZ_BMFF01000002.1"/>
</dbReference>
<evidence type="ECO:0000256" key="1">
    <source>
        <dbReference type="SAM" id="Phobius"/>
    </source>
</evidence>
<dbReference type="PANTHER" id="PTHR38457">
    <property type="entry name" value="REGULATOR ABRB-RELATED"/>
    <property type="match status" value="1"/>
</dbReference>
<reference evidence="3" key="1">
    <citation type="journal article" date="2019" name="Int. J. Syst. Evol. Microbiol.">
        <title>The Global Catalogue of Microorganisms (GCM) 10K type strain sequencing project: providing services to taxonomists for standard genome sequencing and annotation.</title>
        <authorList>
            <consortium name="The Broad Institute Genomics Platform"/>
            <consortium name="The Broad Institute Genome Sequencing Center for Infectious Disease"/>
            <person name="Wu L."/>
            <person name="Ma J."/>
        </authorList>
    </citation>
    <scope>NUCLEOTIDE SEQUENCE [LARGE SCALE GENOMIC DNA]</scope>
    <source>
        <strain evidence="3">CGMCC 1.12482</strain>
    </source>
</reference>
<keyword evidence="1" id="KW-0812">Transmembrane</keyword>
<evidence type="ECO:0008006" key="4">
    <source>
        <dbReference type="Google" id="ProtNLM"/>
    </source>
</evidence>
<accession>A0ABQ1PBL0</accession>
<keyword evidence="3" id="KW-1185">Reference proteome</keyword>
<keyword evidence="1" id="KW-0472">Membrane</keyword>
<comment type="caution">
    <text evidence="2">The sequence shown here is derived from an EMBL/GenBank/DDBJ whole genome shotgun (WGS) entry which is preliminary data.</text>
</comment>
<dbReference type="InterPro" id="IPR017516">
    <property type="entry name" value="AbrB_dup"/>
</dbReference>
<dbReference type="EMBL" id="BMFF01000002">
    <property type="protein sequence ID" value="GGC93734.1"/>
    <property type="molecule type" value="Genomic_DNA"/>
</dbReference>
<keyword evidence="1" id="KW-1133">Transmembrane helix</keyword>
<dbReference type="NCBIfam" id="TIGR03082">
    <property type="entry name" value="Gneg_AbrB_dup"/>
    <property type="match status" value="2"/>
</dbReference>
<protein>
    <recommendedName>
        <fullName evidence="4">AbrB family transcriptional regulator</fullName>
    </recommendedName>
</protein>
<dbReference type="Proteomes" id="UP000638188">
    <property type="component" value="Unassembled WGS sequence"/>
</dbReference>
<feature type="transmembrane region" description="Helical" evidence="1">
    <location>
        <begin position="180"/>
        <end position="198"/>
    </location>
</feature>
<evidence type="ECO:0000313" key="3">
    <source>
        <dbReference type="Proteomes" id="UP000638188"/>
    </source>
</evidence>
<feature type="transmembrane region" description="Helical" evidence="1">
    <location>
        <begin position="259"/>
        <end position="285"/>
    </location>
</feature>
<sequence length="351" mass="38023">MPDTATLLDRAKLWSTPLVGLVGGWLASLADWPLPWMVGSLLAVILVRCTGWMLVEMPGGRQAGQWIVASSIGLHFTAPVLEQILGYWWVIILGSCLTVMLCLIGIGVLRRSGVDRATAYFASMPGGASEMVVLALRHQAEPAKVAAAHSLRLLMVVLIIPALFTFSLPETQAPEPGTTSWGWLALLMPLGAALAMLWRRLGQPNPWMLGPLIVCAAASLWFDLDIALPAGGGELGQWLIGCALGCHFDRKFFRSAPAFMLRVGLFTLLAMIAAALGAEILSWFAEVDDTSLMLGMMPGGITELCLTAEALQLSVALVTALQVLRLFMVMFLAEPVYRLWNRLQPWNGPFS</sequence>
<dbReference type="InterPro" id="IPR007820">
    <property type="entry name" value="AbrB_fam"/>
</dbReference>